<sequence>EGAPQRVAPWVSRRGPSRPGPSTPATPRGPATIPGPAVSFPDPRPRSPSGAYPSPEPRREGQLKAVRWACLPVDQSPASPADTHWAQVLPLESFLAVLFFLLSRFPAESPTLPL</sequence>
<feature type="region of interest" description="Disordered" evidence="1">
    <location>
        <begin position="1"/>
        <end position="61"/>
    </location>
</feature>
<reference evidence="2 3" key="1">
    <citation type="submission" date="2018-10" db="EMBL/GenBank/DDBJ databases">
        <authorList>
            <person name="Ekblom R."/>
            <person name="Jareborg N."/>
        </authorList>
    </citation>
    <scope>NUCLEOTIDE SEQUENCE [LARGE SCALE GENOMIC DNA]</scope>
    <source>
        <tissue evidence="2">Muscle</tissue>
    </source>
</reference>
<dbReference type="Proteomes" id="UP000269945">
    <property type="component" value="Unassembled WGS sequence"/>
</dbReference>
<protein>
    <submittedName>
        <fullName evidence="2">Uncharacterized protein</fullName>
    </submittedName>
</protein>
<feature type="non-terminal residue" evidence="2">
    <location>
        <position position="1"/>
    </location>
</feature>
<name>A0A9X9MBW0_GULGU</name>
<organism evidence="2 3">
    <name type="scientific">Gulo gulo</name>
    <name type="common">Wolverine</name>
    <name type="synonym">Gluton</name>
    <dbReference type="NCBI Taxonomy" id="48420"/>
    <lineage>
        <taxon>Eukaryota</taxon>
        <taxon>Metazoa</taxon>
        <taxon>Chordata</taxon>
        <taxon>Craniata</taxon>
        <taxon>Vertebrata</taxon>
        <taxon>Euteleostomi</taxon>
        <taxon>Mammalia</taxon>
        <taxon>Eutheria</taxon>
        <taxon>Laurasiatheria</taxon>
        <taxon>Carnivora</taxon>
        <taxon>Caniformia</taxon>
        <taxon>Musteloidea</taxon>
        <taxon>Mustelidae</taxon>
        <taxon>Guloninae</taxon>
        <taxon>Gulo</taxon>
    </lineage>
</organism>
<gene>
    <name evidence="2" type="ORF">BN2614_LOCUS2</name>
</gene>
<dbReference type="AlphaFoldDB" id="A0A9X9MBW0"/>
<proteinExistence type="predicted"/>
<evidence type="ECO:0000256" key="1">
    <source>
        <dbReference type="SAM" id="MobiDB-lite"/>
    </source>
</evidence>
<accession>A0A9X9MBW0</accession>
<keyword evidence="3" id="KW-1185">Reference proteome</keyword>
<dbReference type="EMBL" id="CYRY02046029">
    <property type="protein sequence ID" value="VCX41587.1"/>
    <property type="molecule type" value="Genomic_DNA"/>
</dbReference>
<comment type="caution">
    <text evidence="2">The sequence shown here is derived from an EMBL/GenBank/DDBJ whole genome shotgun (WGS) entry which is preliminary data.</text>
</comment>
<evidence type="ECO:0000313" key="3">
    <source>
        <dbReference type="Proteomes" id="UP000269945"/>
    </source>
</evidence>
<evidence type="ECO:0000313" key="2">
    <source>
        <dbReference type="EMBL" id="VCX41587.1"/>
    </source>
</evidence>